<organism evidence="15 16">
    <name type="scientific">Candidatus Flavonifractor intestinipullorum</name>
    <dbReference type="NCBI Taxonomy" id="2838587"/>
    <lineage>
        <taxon>Bacteria</taxon>
        <taxon>Bacillati</taxon>
        <taxon>Bacillota</taxon>
        <taxon>Clostridia</taxon>
        <taxon>Eubacteriales</taxon>
        <taxon>Oscillospiraceae</taxon>
        <taxon>Flavonifractor</taxon>
    </lineage>
</organism>
<keyword evidence="10" id="KW-0520">NAD</keyword>
<feature type="binding site" evidence="12">
    <location>
        <position position="219"/>
    </location>
    <ligand>
        <name>FMN</name>
        <dbReference type="ChEBI" id="CHEBI:58210"/>
    </ligand>
</feature>
<evidence type="ECO:0000313" key="16">
    <source>
        <dbReference type="Proteomes" id="UP000824208"/>
    </source>
</evidence>
<feature type="binding site" evidence="12">
    <location>
        <begin position="271"/>
        <end position="272"/>
    </location>
    <ligand>
        <name>FMN</name>
        <dbReference type="ChEBI" id="CHEBI:58210"/>
    </ligand>
</feature>
<comment type="catalytic activity">
    <reaction evidence="11">
        <text>(S)-dihydroorotate + NAD(+) = orotate + NADH + H(+)</text>
        <dbReference type="Rhea" id="RHEA:13513"/>
        <dbReference type="ChEBI" id="CHEBI:15378"/>
        <dbReference type="ChEBI" id="CHEBI:30839"/>
        <dbReference type="ChEBI" id="CHEBI:30864"/>
        <dbReference type="ChEBI" id="CHEBI:57540"/>
        <dbReference type="ChEBI" id="CHEBI:57945"/>
        <dbReference type="EC" id="1.3.1.14"/>
    </reaction>
</comment>
<evidence type="ECO:0000256" key="9">
    <source>
        <dbReference type="ARBA" id="ARBA00023002"/>
    </source>
</evidence>
<evidence type="ECO:0000256" key="13">
    <source>
        <dbReference type="SAM" id="MobiDB-lite"/>
    </source>
</evidence>
<dbReference type="InterPro" id="IPR049622">
    <property type="entry name" value="Dihydroorotate_DH_I"/>
</dbReference>
<protein>
    <recommendedName>
        <fullName evidence="12">Dihydroorotate dehydrogenase</fullName>
        <shortName evidence="12">DHOD</shortName>
        <shortName evidence="12">DHODase</shortName>
        <shortName evidence="12">DHOdehase</shortName>
        <ecNumber evidence="12">1.3.-.-</ecNumber>
    </recommendedName>
</protein>
<evidence type="ECO:0000256" key="7">
    <source>
        <dbReference type="ARBA" id="ARBA00022643"/>
    </source>
</evidence>
<feature type="active site" description="Nucleophile" evidence="12">
    <location>
        <position position="157"/>
    </location>
</feature>
<evidence type="ECO:0000259" key="14">
    <source>
        <dbReference type="Pfam" id="PF01180"/>
    </source>
</evidence>
<dbReference type="InterPro" id="IPR012135">
    <property type="entry name" value="Dihydroorotate_DH_1_2"/>
</dbReference>
<dbReference type="GO" id="GO:0044205">
    <property type="term" value="P:'de novo' UMP biosynthetic process"/>
    <property type="evidence" value="ECO:0007669"/>
    <property type="project" value="UniProtKB-UniRule"/>
</dbReference>
<comment type="cofactor">
    <cofactor evidence="12">
        <name>FMN</name>
        <dbReference type="ChEBI" id="CHEBI:58210"/>
    </cofactor>
    <text evidence="12">Binds 1 FMN per subunit.</text>
</comment>
<evidence type="ECO:0000313" key="15">
    <source>
        <dbReference type="EMBL" id="HJB56176.1"/>
    </source>
</evidence>
<proteinExistence type="inferred from homology"/>
<evidence type="ECO:0000256" key="2">
    <source>
        <dbReference type="ARBA" id="ARBA00004496"/>
    </source>
</evidence>
<dbReference type="InterPro" id="IPR013785">
    <property type="entry name" value="Aldolase_TIM"/>
</dbReference>
<feature type="domain" description="Dihydroorotate dehydrogenase catalytic" evidence="14">
    <location>
        <begin position="33"/>
        <end position="312"/>
    </location>
</feature>
<dbReference type="EC" id="1.3.-.-" evidence="12"/>
<feature type="binding site" evidence="12">
    <location>
        <position position="154"/>
    </location>
    <ligand>
        <name>substrate</name>
    </ligand>
</feature>
<evidence type="ECO:0000256" key="10">
    <source>
        <dbReference type="ARBA" id="ARBA00023027"/>
    </source>
</evidence>
<evidence type="ECO:0000256" key="4">
    <source>
        <dbReference type="ARBA" id="ARBA00008008"/>
    </source>
</evidence>
<dbReference type="Pfam" id="PF01180">
    <property type="entry name" value="DHO_dh"/>
    <property type="match status" value="1"/>
</dbReference>
<dbReference type="NCBIfam" id="TIGR01037">
    <property type="entry name" value="pyrD_sub1_fam"/>
    <property type="match status" value="1"/>
</dbReference>
<dbReference type="FunFam" id="3.20.20.70:FF:000027">
    <property type="entry name" value="Dihydropyrimidine dehydrogenase [NADP(+)]"/>
    <property type="match status" value="1"/>
</dbReference>
<dbReference type="GO" id="GO:0004589">
    <property type="term" value="F:dihydroorotate dehydrogenase (NAD+) activity"/>
    <property type="evidence" value="ECO:0007669"/>
    <property type="project" value="UniProtKB-EC"/>
</dbReference>
<gene>
    <name evidence="12" type="primary">pyrD</name>
    <name evidence="15" type="ORF">H9714_01340</name>
</gene>
<dbReference type="CDD" id="cd04740">
    <property type="entry name" value="DHOD_1B_like"/>
    <property type="match status" value="1"/>
</dbReference>
<dbReference type="AlphaFoldDB" id="A0A9D2S4Y0"/>
<feature type="binding site" evidence="12">
    <location>
        <position position="245"/>
    </location>
    <ligand>
        <name>FMN</name>
        <dbReference type="ChEBI" id="CHEBI:58210"/>
    </ligand>
</feature>
<comment type="similarity">
    <text evidence="4 12">Belongs to the dihydroorotate dehydrogenase family. Type 1 subfamily.</text>
</comment>
<comment type="pathway">
    <text evidence="3">Pyrimidine metabolism; UMP biosynthesis via de novo pathway; orotate from (S)-dihydroorotate (NAD(+) route): step 1/1.</text>
</comment>
<reference evidence="15" key="1">
    <citation type="journal article" date="2021" name="PeerJ">
        <title>Extensive microbial diversity within the chicken gut microbiome revealed by metagenomics and culture.</title>
        <authorList>
            <person name="Gilroy R."/>
            <person name="Ravi A."/>
            <person name="Getino M."/>
            <person name="Pursley I."/>
            <person name="Horton D.L."/>
            <person name="Alikhan N.F."/>
            <person name="Baker D."/>
            <person name="Gharbi K."/>
            <person name="Hall N."/>
            <person name="Watson M."/>
            <person name="Adriaenssens E.M."/>
            <person name="Foster-Nyarko E."/>
            <person name="Jarju S."/>
            <person name="Secka A."/>
            <person name="Antonio M."/>
            <person name="Oren A."/>
            <person name="Chaudhuri R.R."/>
            <person name="La Ragione R."/>
            <person name="Hildebrand F."/>
            <person name="Pallen M.J."/>
        </authorList>
    </citation>
    <scope>NUCLEOTIDE SEQUENCE</scope>
    <source>
        <strain evidence="15">CHK189-11263</strain>
    </source>
</reference>
<dbReference type="NCBIfam" id="NF005574">
    <property type="entry name" value="PRK07259.1"/>
    <property type="match status" value="1"/>
</dbReference>
<dbReference type="InterPro" id="IPR024920">
    <property type="entry name" value="Dihydroorotate_DH_1"/>
</dbReference>
<keyword evidence="9 12" id="KW-0560">Oxidoreductase</keyword>
<dbReference type="GO" id="GO:0005737">
    <property type="term" value="C:cytoplasm"/>
    <property type="evidence" value="ECO:0007669"/>
    <property type="project" value="UniProtKB-SubCell"/>
</dbReference>
<feature type="binding site" evidence="12">
    <location>
        <begin position="220"/>
        <end position="221"/>
    </location>
    <ligand>
        <name>substrate</name>
    </ligand>
</feature>
<sequence length="332" mass="35051">MYKLTLRPIRDEKPDRSVRPAAPEEHLPPVDMSVTLAGMIMKNPVVVASGTFGFGREYGQFYDLSELGGICAKGLTLHRREGNPGPRIAETPMGILNSVGLQNPGVDAFIETELPFLRQYDVKVIANISGNSPEEYGVMCEKLSAAGVDMIEVNISCPNVKAGGLAYGTRPELAAEVTQVAKAHAGKVPVMVKLSPNVTDITEIARAVEGAGADALSLINTLRGMRIDVNTRRPILKMNTGGLSGPAVLPVAVRMVWEVAQAVRLPILGMGGVSRGEDAAEMMLAGASAVAVGTALFADPYAPLKVRDGLEKLAARQGLSAVSELTGGVKPW</sequence>
<dbReference type="HAMAP" id="MF_00224">
    <property type="entry name" value="DHO_dh_type1"/>
    <property type="match status" value="1"/>
</dbReference>
<keyword evidence="5 12" id="KW-0963">Cytoplasm</keyword>
<dbReference type="Gene3D" id="3.20.20.70">
    <property type="entry name" value="Aldolase class I"/>
    <property type="match status" value="1"/>
</dbReference>
<comment type="subcellular location">
    <subcellularLocation>
        <location evidence="2 12">Cytoplasm</location>
    </subcellularLocation>
</comment>
<dbReference type="PANTHER" id="PTHR48109:SF1">
    <property type="entry name" value="DIHYDROOROTATE DEHYDROGENASE (FUMARATE)"/>
    <property type="match status" value="1"/>
</dbReference>
<evidence type="ECO:0000256" key="8">
    <source>
        <dbReference type="ARBA" id="ARBA00022975"/>
    </source>
</evidence>
<evidence type="ECO:0000256" key="12">
    <source>
        <dbReference type="HAMAP-Rule" id="MF_00224"/>
    </source>
</evidence>
<name>A0A9D2S4Y0_9FIRM</name>
<comment type="catalytic activity">
    <reaction evidence="12">
        <text>(S)-dihydroorotate + A = orotate + AH2</text>
        <dbReference type="Rhea" id="RHEA:18073"/>
        <dbReference type="ChEBI" id="CHEBI:13193"/>
        <dbReference type="ChEBI" id="CHEBI:17499"/>
        <dbReference type="ChEBI" id="CHEBI:30839"/>
        <dbReference type="ChEBI" id="CHEBI:30864"/>
    </reaction>
</comment>
<dbReference type="InterPro" id="IPR001295">
    <property type="entry name" value="Dihydroorotate_DH_CS"/>
</dbReference>
<evidence type="ECO:0000256" key="1">
    <source>
        <dbReference type="ARBA" id="ARBA00003616"/>
    </source>
</evidence>
<feature type="binding site" evidence="12">
    <location>
        <begin position="97"/>
        <end position="101"/>
    </location>
    <ligand>
        <name>substrate</name>
    </ligand>
</feature>
<feature type="region of interest" description="Disordered" evidence="13">
    <location>
        <begin position="1"/>
        <end position="26"/>
    </location>
</feature>
<feature type="binding site" evidence="12">
    <location>
        <position position="127"/>
    </location>
    <ligand>
        <name>FMN</name>
        <dbReference type="ChEBI" id="CHEBI:58210"/>
    </ligand>
</feature>
<evidence type="ECO:0000256" key="5">
    <source>
        <dbReference type="ARBA" id="ARBA00022490"/>
    </source>
</evidence>
<dbReference type="InterPro" id="IPR033888">
    <property type="entry name" value="DHOD_1B"/>
</dbReference>
<feature type="binding site" evidence="12">
    <location>
        <begin position="73"/>
        <end position="74"/>
    </location>
    <ligand>
        <name>FMN</name>
        <dbReference type="ChEBI" id="CHEBI:58210"/>
    </ligand>
</feature>
<comment type="caution">
    <text evidence="15">The sequence shown here is derived from an EMBL/GenBank/DDBJ whole genome shotgun (WGS) entry which is preliminary data.</text>
</comment>
<evidence type="ECO:0000256" key="6">
    <source>
        <dbReference type="ARBA" id="ARBA00022630"/>
    </source>
</evidence>
<keyword evidence="6 12" id="KW-0285">Flavoprotein</keyword>
<feature type="binding site" evidence="12">
    <location>
        <begin position="293"/>
        <end position="294"/>
    </location>
    <ligand>
        <name>FMN</name>
        <dbReference type="ChEBI" id="CHEBI:58210"/>
    </ligand>
</feature>
<reference evidence="15" key="2">
    <citation type="submission" date="2021-04" db="EMBL/GenBank/DDBJ databases">
        <authorList>
            <person name="Gilroy R."/>
        </authorList>
    </citation>
    <scope>NUCLEOTIDE SEQUENCE</scope>
    <source>
        <strain evidence="15">CHK189-11263</strain>
    </source>
</reference>
<dbReference type="EMBL" id="DWYC01000014">
    <property type="protein sequence ID" value="HJB56176.1"/>
    <property type="molecule type" value="Genomic_DNA"/>
</dbReference>
<feature type="binding site" evidence="12">
    <location>
        <position position="49"/>
    </location>
    <ligand>
        <name>FMN</name>
        <dbReference type="ChEBI" id="CHEBI:58210"/>
    </ligand>
</feature>
<dbReference type="SUPFAM" id="SSF51395">
    <property type="entry name" value="FMN-linked oxidoreductases"/>
    <property type="match status" value="1"/>
</dbReference>
<feature type="binding site" evidence="12">
    <location>
        <position position="73"/>
    </location>
    <ligand>
        <name>substrate</name>
    </ligand>
</feature>
<dbReference type="PANTHER" id="PTHR48109">
    <property type="entry name" value="DIHYDROOROTATE DEHYDROGENASE (QUINONE), MITOCHONDRIAL-RELATED"/>
    <property type="match status" value="1"/>
</dbReference>
<feature type="binding site" evidence="12">
    <location>
        <position position="154"/>
    </location>
    <ligand>
        <name>FMN</name>
        <dbReference type="ChEBI" id="CHEBI:58210"/>
    </ligand>
</feature>
<dbReference type="Proteomes" id="UP000824208">
    <property type="component" value="Unassembled WGS sequence"/>
</dbReference>
<evidence type="ECO:0000256" key="3">
    <source>
        <dbReference type="ARBA" id="ARBA00004715"/>
    </source>
</evidence>
<dbReference type="GO" id="GO:0006207">
    <property type="term" value="P:'de novo' pyrimidine nucleobase biosynthetic process"/>
    <property type="evidence" value="ECO:0007669"/>
    <property type="project" value="InterPro"/>
</dbReference>
<dbReference type="InterPro" id="IPR050074">
    <property type="entry name" value="DHO_dehydrogenase"/>
</dbReference>
<comment type="function">
    <text evidence="1">Catalyzes the conversion of dihydroorotate to orotate with NAD(+) as electron acceptor.</text>
</comment>
<dbReference type="PROSITE" id="PS00911">
    <property type="entry name" value="DHODEHASE_1"/>
    <property type="match status" value="1"/>
</dbReference>
<feature type="compositionally biased region" description="Basic and acidic residues" evidence="13">
    <location>
        <begin position="8"/>
        <end position="26"/>
    </location>
</feature>
<feature type="binding site" evidence="12">
    <location>
        <position position="193"/>
    </location>
    <ligand>
        <name>FMN</name>
        <dbReference type="ChEBI" id="CHEBI:58210"/>
    </ligand>
</feature>
<keyword evidence="7 12" id="KW-0288">FMN</keyword>
<evidence type="ECO:0000256" key="11">
    <source>
        <dbReference type="ARBA" id="ARBA00048996"/>
    </source>
</evidence>
<keyword evidence="8 12" id="KW-0665">Pyrimidine biosynthesis</keyword>
<dbReference type="PIRSF" id="PIRSF000164">
    <property type="entry name" value="DHO_oxidase"/>
    <property type="match status" value="1"/>
</dbReference>
<accession>A0A9D2S4Y0</accession>
<dbReference type="InterPro" id="IPR005720">
    <property type="entry name" value="Dihydroorotate_DH_cat"/>
</dbReference>